<dbReference type="Gene3D" id="3.30.160.60">
    <property type="entry name" value="Classic Zinc Finger"/>
    <property type="match status" value="1"/>
</dbReference>
<dbReference type="PANTHER" id="PTHR23226">
    <property type="entry name" value="ZINC FINGER AND SCAN DOMAIN-CONTAINING"/>
    <property type="match status" value="1"/>
</dbReference>
<gene>
    <name evidence="9" type="ORF">MNOR_LOCUS14537</name>
</gene>
<feature type="non-terminal residue" evidence="9">
    <location>
        <position position="134"/>
    </location>
</feature>
<comment type="subcellular location">
    <subcellularLocation>
        <location evidence="1">Nucleus</location>
    </subcellularLocation>
</comment>
<dbReference type="GO" id="GO:0000981">
    <property type="term" value="F:DNA-binding transcription factor activity, RNA polymerase II-specific"/>
    <property type="evidence" value="ECO:0007669"/>
    <property type="project" value="TreeGrafter"/>
</dbReference>
<proteinExistence type="predicted"/>
<dbReference type="AlphaFoldDB" id="A0AAV2QMF5"/>
<keyword evidence="5" id="KW-0862">Zinc</keyword>
<feature type="domain" description="C2H2-type" evidence="8">
    <location>
        <begin position="111"/>
        <end position="134"/>
    </location>
</feature>
<keyword evidence="10" id="KW-1185">Reference proteome</keyword>
<dbReference type="GO" id="GO:0005634">
    <property type="term" value="C:nucleus"/>
    <property type="evidence" value="ECO:0007669"/>
    <property type="project" value="UniProtKB-SubCell"/>
</dbReference>
<dbReference type="Proteomes" id="UP001497623">
    <property type="component" value="Unassembled WGS sequence"/>
</dbReference>
<dbReference type="InterPro" id="IPR036236">
    <property type="entry name" value="Znf_C2H2_sf"/>
</dbReference>
<dbReference type="PROSITE" id="PS00028">
    <property type="entry name" value="ZINC_FINGER_C2H2_1"/>
    <property type="match status" value="1"/>
</dbReference>
<evidence type="ECO:0000256" key="6">
    <source>
        <dbReference type="ARBA" id="ARBA00023242"/>
    </source>
</evidence>
<evidence type="ECO:0000313" key="9">
    <source>
        <dbReference type="EMBL" id="CAL4092185.1"/>
    </source>
</evidence>
<dbReference type="GO" id="GO:0000978">
    <property type="term" value="F:RNA polymerase II cis-regulatory region sequence-specific DNA binding"/>
    <property type="evidence" value="ECO:0007669"/>
    <property type="project" value="TreeGrafter"/>
</dbReference>
<dbReference type="InterPro" id="IPR013087">
    <property type="entry name" value="Znf_C2H2_type"/>
</dbReference>
<dbReference type="FunFam" id="3.30.160.60:FF:000016">
    <property type="entry name" value="zinc finger protein 37 homolog"/>
    <property type="match status" value="1"/>
</dbReference>
<sequence length="134" mass="15888">MNPYIDMMVKEENEVHEEPVLSESCEVLVKEELEFHEEQPYAAKIQVKEEIEVNEEPLLSPADEMPIKYENVVREEPVLSQDDEMRRKEIMDIYEKQLLLHMAAHTGEKQYQCNQCDKAFSWESALKIHQRVHT</sequence>
<dbReference type="SMART" id="SM00355">
    <property type="entry name" value="ZnF_C2H2"/>
    <property type="match status" value="1"/>
</dbReference>
<evidence type="ECO:0000256" key="1">
    <source>
        <dbReference type="ARBA" id="ARBA00004123"/>
    </source>
</evidence>
<accession>A0AAV2QMF5</accession>
<keyword evidence="2" id="KW-0479">Metal-binding</keyword>
<comment type="caution">
    <text evidence="9">The sequence shown here is derived from an EMBL/GenBank/DDBJ whole genome shotgun (WGS) entry which is preliminary data.</text>
</comment>
<evidence type="ECO:0000256" key="2">
    <source>
        <dbReference type="ARBA" id="ARBA00022723"/>
    </source>
</evidence>
<evidence type="ECO:0000256" key="4">
    <source>
        <dbReference type="ARBA" id="ARBA00022771"/>
    </source>
</evidence>
<dbReference type="SUPFAM" id="SSF57667">
    <property type="entry name" value="beta-beta-alpha zinc fingers"/>
    <property type="match status" value="1"/>
</dbReference>
<keyword evidence="4 7" id="KW-0863">Zinc-finger</keyword>
<evidence type="ECO:0000256" key="7">
    <source>
        <dbReference type="PROSITE-ProRule" id="PRU00042"/>
    </source>
</evidence>
<protein>
    <recommendedName>
        <fullName evidence="8">C2H2-type domain-containing protein</fullName>
    </recommendedName>
</protein>
<evidence type="ECO:0000256" key="5">
    <source>
        <dbReference type="ARBA" id="ARBA00022833"/>
    </source>
</evidence>
<keyword evidence="6" id="KW-0539">Nucleus</keyword>
<organism evidence="9 10">
    <name type="scientific">Meganyctiphanes norvegica</name>
    <name type="common">Northern krill</name>
    <name type="synonym">Thysanopoda norvegica</name>
    <dbReference type="NCBI Taxonomy" id="48144"/>
    <lineage>
        <taxon>Eukaryota</taxon>
        <taxon>Metazoa</taxon>
        <taxon>Ecdysozoa</taxon>
        <taxon>Arthropoda</taxon>
        <taxon>Crustacea</taxon>
        <taxon>Multicrustacea</taxon>
        <taxon>Malacostraca</taxon>
        <taxon>Eumalacostraca</taxon>
        <taxon>Eucarida</taxon>
        <taxon>Euphausiacea</taxon>
        <taxon>Euphausiidae</taxon>
        <taxon>Meganyctiphanes</taxon>
    </lineage>
</organism>
<name>A0AAV2QMF5_MEGNR</name>
<dbReference type="PANTHER" id="PTHR23226:SF416">
    <property type="entry name" value="FI01424P"/>
    <property type="match status" value="1"/>
</dbReference>
<reference evidence="9 10" key="1">
    <citation type="submission" date="2024-05" db="EMBL/GenBank/DDBJ databases">
        <authorList>
            <person name="Wallberg A."/>
        </authorList>
    </citation>
    <scope>NUCLEOTIDE SEQUENCE [LARGE SCALE GENOMIC DNA]</scope>
</reference>
<evidence type="ECO:0000313" key="10">
    <source>
        <dbReference type="Proteomes" id="UP001497623"/>
    </source>
</evidence>
<dbReference type="GO" id="GO:0008270">
    <property type="term" value="F:zinc ion binding"/>
    <property type="evidence" value="ECO:0007669"/>
    <property type="project" value="UniProtKB-KW"/>
</dbReference>
<evidence type="ECO:0000256" key="3">
    <source>
        <dbReference type="ARBA" id="ARBA00022737"/>
    </source>
</evidence>
<keyword evidence="3" id="KW-0677">Repeat</keyword>
<dbReference type="PROSITE" id="PS50157">
    <property type="entry name" value="ZINC_FINGER_C2H2_2"/>
    <property type="match status" value="1"/>
</dbReference>
<evidence type="ECO:0000259" key="8">
    <source>
        <dbReference type="PROSITE" id="PS50157"/>
    </source>
</evidence>
<dbReference type="EMBL" id="CAXKWB010008740">
    <property type="protein sequence ID" value="CAL4092185.1"/>
    <property type="molecule type" value="Genomic_DNA"/>
</dbReference>